<keyword evidence="1" id="KW-0808">Transferase</keyword>
<comment type="caution">
    <text evidence="1">The sequence shown here is derived from an EMBL/GenBank/DDBJ whole genome shotgun (WGS) entry which is preliminary data.</text>
</comment>
<accession>A0ABU3EXZ8</accession>
<reference evidence="1 2" key="1">
    <citation type="submission" date="2023-03" db="EMBL/GenBank/DDBJ databases">
        <authorList>
            <person name="Shen W."/>
            <person name="Cai J."/>
        </authorList>
    </citation>
    <scope>NUCLEOTIDE SEQUENCE [LARGE SCALE GENOMIC DNA]</scope>
    <source>
        <strain evidence="1 2">D6-4</strain>
    </source>
</reference>
<proteinExistence type="predicted"/>
<dbReference type="Pfam" id="PF10706">
    <property type="entry name" value="Aminoglyc_resit"/>
    <property type="match status" value="1"/>
</dbReference>
<name>A0ABU3EXZ8_9ENTE</name>
<dbReference type="Proteomes" id="UP001252875">
    <property type="component" value="Unassembled WGS sequence"/>
</dbReference>
<protein>
    <submittedName>
        <fullName evidence="1">Aminoglycoside adenylyltransferase</fullName>
    </submittedName>
</protein>
<dbReference type="EMBL" id="JARPYI010000003">
    <property type="protein sequence ID" value="MDT2599541.1"/>
    <property type="molecule type" value="Genomic_DNA"/>
</dbReference>
<organism evidence="1 2">
    <name type="scientific">Enterococcus hulanensis</name>
    <dbReference type="NCBI Taxonomy" id="2559929"/>
    <lineage>
        <taxon>Bacteria</taxon>
        <taxon>Bacillati</taxon>
        <taxon>Bacillota</taxon>
        <taxon>Bacilli</taxon>
        <taxon>Lactobacillales</taxon>
        <taxon>Enterococcaceae</taxon>
        <taxon>Enterococcus</taxon>
    </lineage>
</organism>
<gene>
    <name evidence="1" type="ORF">P7D85_07125</name>
</gene>
<dbReference type="InterPro" id="IPR019646">
    <property type="entry name" value="Aminoglyc_AdlTrfase"/>
</dbReference>
<sequence>MESNSEKVTTTSKESFLMIIDLLNELNIQYWIEGGWGIDALIGRQTRLHRDIDLDFDAAVEELLLEKLMGLGYQFTLDQRSTRAELYHPEHGYIDIHPFIINDSGTIRQANSEGGWFELEAKWFSQNVFEDWVISCVSVEGQKIFHSGYELRAVDQADLKNLNAAFPQEIE</sequence>
<dbReference type="GO" id="GO:0016779">
    <property type="term" value="F:nucleotidyltransferase activity"/>
    <property type="evidence" value="ECO:0007669"/>
    <property type="project" value="UniProtKB-KW"/>
</dbReference>
<dbReference type="RefSeq" id="WP_311821844.1">
    <property type="nucleotide sequence ID" value="NZ_JARPYF010000002.1"/>
</dbReference>
<keyword evidence="2" id="KW-1185">Reference proteome</keyword>
<evidence type="ECO:0000313" key="1">
    <source>
        <dbReference type="EMBL" id="MDT2599541.1"/>
    </source>
</evidence>
<evidence type="ECO:0000313" key="2">
    <source>
        <dbReference type="Proteomes" id="UP001252875"/>
    </source>
</evidence>
<dbReference type="Gene3D" id="3.30.460.40">
    <property type="match status" value="1"/>
</dbReference>
<keyword evidence="1" id="KW-0548">Nucleotidyltransferase</keyword>